<keyword evidence="2" id="KW-0548">Nucleotidyltransferase</keyword>
<feature type="compositionally biased region" description="Basic and acidic residues" evidence="7">
    <location>
        <begin position="1096"/>
        <end position="1109"/>
    </location>
</feature>
<evidence type="ECO:0000256" key="6">
    <source>
        <dbReference type="ARBA" id="ARBA00022918"/>
    </source>
</evidence>
<feature type="compositionally biased region" description="Acidic residues" evidence="7">
    <location>
        <begin position="54"/>
        <end position="70"/>
    </location>
</feature>
<dbReference type="InterPro" id="IPR001584">
    <property type="entry name" value="Integrase_cat-core"/>
</dbReference>
<proteinExistence type="predicted"/>
<dbReference type="InterPro" id="IPR056924">
    <property type="entry name" value="SH3_Tf2-1"/>
</dbReference>
<dbReference type="InterPro" id="IPR005162">
    <property type="entry name" value="Retrotrans_gag_dom"/>
</dbReference>
<accession>A0A2N9ICQ6</accession>
<dbReference type="GO" id="GO:0004519">
    <property type="term" value="F:endonuclease activity"/>
    <property type="evidence" value="ECO:0007669"/>
    <property type="project" value="UniProtKB-KW"/>
</dbReference>
<feature type="region of interest" description="Disordered" evidence="7">
    <location>
        <begin position="1095"/>
        <end position="1124"/>
    </location>
</feature>
<dbReference type="InterPro" id="IPR043128">
    <property type="entry name" value="Rev_trsase/Diguanyl_cyclase"/>
</dbReference>
<keyword evidence="4" id="KW-0255">Endonuclease</keyword>
<dbReference type="GO" id="GO:0015074">
    <property type="term" value="P:DNA integration"/>
    <property type="evidence" value="ECO:0007669"/>
    <property type="project" value="InterPro"/>
</dbReference>
<feature type="region of interest" description="Disordered" evidence="7">
    <location>
        <begin position="241"/>
        <end position="283"/>
    </location>
</feature>
<dbReference type="EMBL" id="OIVN01005382">
    <property type="protein sequence ID" value="SPD22208.1"/>
    <property type="molecule type" value="Genomic_DNA"/>
</dbReference>
<evidence type="ECO:0000313" key="9">
    <source>
        <dbReference type="EMBL" id="SPD22208.1"/>
    </source>
</evidence>
<feature type="domain" description="Integrase catalytic" evidence="8">
    <location>
        <begin position="873"/>
        <end position="1033"/>
    </location>
</feature>
<dbReference type="Pfam" id="PF24626">
    <property type="entry name" value="SH3_Tf2-1"/>
    <property type="match status" value="1"/>
</dbReference>
<dbReference type="AlphaFoldDB" id="A0A2N9ICQ6"/>
<dbReference type="InterPro" id="IPR041373">
    <property type="entry name" value="RT_RNaseH"/>
</dbReference>
<name>A0A2N9ICQ6_FAGSY</name>
<dbReference type="InterPro" id="IPR036397">
    <property type="entry name" value="RNaseH_sf"/>
</dbReference>
<dbReference type="CDD" id="cd09274">
    <property type="entry name" value="RNase_HI_RT_Ty3"/>
    <property type="match status" value="1"/>
</dbReference>
<dbReference type="GO" id="GO:0016787">
    <property type="term" value="F:hydrolase activity"/>
    <property type="evidence" value="ECO:0007669"/>
    <property type="project" value="UniProtKB-KW"/>
</dbReference>
<keyword evidence="6" id="KW-0695">RNA-directed DNA polymerase</keyword>
<dbReference type="PANTHER" id="PTHR35046">
    <property type="entry name" value="ZINC KNUCKLE (CCHC-TYPE) FAMILY PROTEIN"/>
    <property type="match status" value="1"/>
</dbReference>
<protein>
    <recommendedName>
        <fullName evidence="8">Integrase catalytic domain-containing protein</fullName>
    </recommendedName>
</protein>
<dbReference type="CDD" id="cd01647">
    <property type="entry name" value="RT_LTR"/>
    <property type="match status" value="1"/>
</dbReference>
<dbReference type="FunFam" id="3.30.70.270:FF:000020">
    <property type="entry name" value="Transposon Tf2-6 polyprotein-like Protein"/>
    <property type="match status" value="1"/>
</dbReference>
<organism evidence="9">
    <name type="scientific">Fagus sylvatica</name>
    <name type="common">Beechnut</name>
    <dbReference type="NCBI Taxonomy" id="28930"/>
    <lineage>
        <taxon>Eukaryota</taxon>
        <taxon>Viridiplantae</taxon>
        <taxon>Streptophyta</taxon>
        <taxon>Embryophyta</taxon>
        <taxon>Tracheophyta</taxon>
        <taxon>Spermatophyta</taxon>
        <taxon>Magnoliopsida</taxon>
        <taxon>eudicotyledons</taxon>
        <taxon>Gunneridae</taxon>
        <taxon>Pentapetalae</taxon>
        <taxon>rosids</taxon>
        <taxon>fabids</taxon>
        <taxon>Fagales</taxon>
        <taxon>Fagaceae</taxon>
        <taxon>Fagus</taxon>
    </lineage>
</organism>
<evidence type="ECO:0000256" key="4">
    <source>
        <dbReference type="ARBA" id="ARBA00022759"/>
    </source>
</evidence>
<keyword evidence="1" id="KW-0808">Transferase</keyword>
<evidence type="ECO:0000256" key="3">
    <source>
        <dbReference type="ARBA" id="ARBA00022722"/>
    </source>
</evidence>
<dbReference type="PROSITE" id="PS50994">
    <property type="entry name" value="INTEGRASE"/>
    <property type="match status" value="1"/>
</dbReference>
<dbReference type="SUPFAM" id="SSF56672">
    <property type="entry name" value="DNA/RNA polymerases"/>
    <property type="match status" value="1"/>
</dbReference>
<dbReference type="PANTHER" id="PTHR35046:SF9">
    <property type="entry name" value="RNA-DIRECTED DNA POLYMERASE"/>
    <property type="match status" value="1"/>
</dbReference>
<dbReference type="SUPFAM" id="SSF53098">
    <property type="entry name" value="Ribonuclease H-like"/>
    <property type="match status" value="1"/>
</dbReference>
<evidence type="ECO:0000259" key="8">
    <source>
        <dbReference type="PROSITE" id="PS50994"/>
    </source>
</evidence>
<dbReference type="GO" id="GO:0003676">
    <property type="term" value="F:nucleic acid binding"/>
    <property type="evidence" value="ECO:0007669"/>
    <property type="project" value="InterPro"/>
</dbReference>
<sequence length="1178" mass="136018">MLRAMQQQFERMDVMFNEIRDRMDRQDAVIATWREGRPQGGPYVRRQARRAPVDDSDGDHEDEFEGEEDQASLNGRFVPRGERRGRGFRTGLRWRDGTDRNLGNIKMKIPSFQGKNDPEAYLEWEKKLVMNRRRNHEKAIETWEEMRAIMRRQFVPSHYYRDLYQKLQSLTQGYRSVDDYYKEMEIALIRANVEEDREATMARFLNGLNRDIANVVELQHYVELEDMVHMAIKVERQLKRKGTRSFQNPGSSTSWKSNWRKDEGAVLKSKTEPPKRREEVPSHIASQCPNKRTMIARVDGEVETESESDADQMPMLEDTCDDDVEYPVEGESLMAQRALSAQVKEDDMEQQRENIFHTRCQINNKEYEDVFPNDLPSGLPPIRGIEHQIDFVPGATIPNRPAYMSNPEETKELQRQVEELLAKGHVRESMSPWTVLVLLVPKKDETWRMCVDCRAINNITVKYRHPIPRLDDMLDELHGSCIFTKIDLKSGYHQIRMKEDDEWKTAFKTKYGLFVVVYFDDILVYSKSLDEHIDHLHCVLTVLRKEKLYANLKKCSFCLDKVVFLGFVVGAKGIAVDEEKVKAIKEWPTPKSITEVRSFHGLASFYRRFVKDFSTLAAPLTEIVKKSVGFKWGSEQDRAFIEIKERLCGAPLLALPDFSKTFKIECDASGIGIGAVLMQEKQPIAYFSEKLNGAALNYPTYDKELYALVRALETWQHYLWPKEFVIHTDHESLKHLKGQGKLNKRHAQWMEFIETFPYVIKYKQGKENIVADALSRRYALIATLNAKLLGFEYVKELYVNDDDFASVFAACEKAAFGKFYRLDGYLFRENRLCVPNSSMRELLVREAYGGGLMGHFGAKSRVLPHGLYTPLPVPSAPWVDISMDFVLGLPRSRKGRDSIFVVVDRFSKMAHFISCHKIDDATLIADLFFREIVRLHGVFRSIVSDRDVKFLSYFWKVLWGKLGTKLLFSTTCHPQTDGQTEVVNGTLSTFLRTIIQKNLKNWEDCLPFIEFAYNRSVHSTTAFSPFEIVYGFNPLTPLDLLPLLVNERTSLDGQKKAEMERFPARRRSKLHPRGDGPFQVLERINDNAYKLDLPGDDSRWNPFEERGNDENQQAPLKDPLHVPVGPITRARSKKIKEALNGLIQDIWADSTMGHSKLGPKEDEGIINLIQATNGADYA</sequence>
<reference evidence="9" key="1">
    <citation type="submission" date="2018-02" db="EMBL/GenBank/DDBJ databases">
        <authorList>
            <person name="Cohen D.B."/>
            <person name="Kent A.D."/>
        </authorList>
    </citation>
    <scope>NUCLEOTIDE SEQUENCE</scope>
</reference>
<feature type="compositionally biased region" description="Basic and acidic residues" evidence="7">
    <location>
        <begin position="259"/>
        <end position="281"/>
    </location>
</feature>
<evidence type="ECO:0000256" key="5">
    <source>
        <dbReference type="ARBA" id="ARBA00022801"/>
    </source>
</evidence>
<evidence type="ECO:0000256" key="7">
    <source>
        <dbReference type="SAM" id="MobiDB-lite"/>
    </source>
</evidence>
<dbReference type="Pfam" id="PF03732">
    <property type="entry name" value="Retrotrans_gag"/>
    <property type="match status" value="1"/>
</dbReference>
<dbReference type="Gene3D" id="3.30.420.10">
    <property type="entry name" value="Ribonuclease H-like superfamily/Ribonuclease H"/>
    <property type="match status" value="1"/>
</dbReference>
<dbReference type="GO" id="GO:0003964">
    <property type="term" value="F:RNA-directed DNA polymerase activity"/>
    <property type="evidence" value="ECO:0007669"/>
    <property type="project" value="UniProtKB-KW"/>
</dbReference>
<dbReference type="Gene3D" id="3.30.70.270">
    <property type="match status" value="3"/>
</dbReference>
<dbReference type="Gene3D" id="3.10.10.10">
    <property type="entry name" value="HIV Type 1 Reverse Transcriptase, subunit A, domain 1"/>
    <property type="match status" value="1"/>
</dbReference>
<dbReference type="InterPro" id="IPR000477">
    <property type="entry name" value="RT_dom"/>
</dbReference>
<dbReference type="InterPro" id="IPR012337">
    <property type="entry name" value="RNaseH-like_sf"/>
</dbReference>
<dbReference type="FunFam" id="3.30.70.270:FF:000003">
    <property type="entry name" value="Transposon Ty3-G Gag-Pol polyprotein"/>
    <property type="match status" value="1"/>
</dbReference>
<gene>
    <name evidence="9" type="ORF">FSB_LOCUS50090</name>
</gene>
<dbReference type="Gene3D" id="3.10.20.370">
    <property type="match status" value="1"/>
</dbReference>
<feature type="region of interest" description="Disordered" evidence="7">
    <location>
        <begin position="35"/>
        <end position="70"/>
    </location>
</feature>
<dbReference type="Pfam" id="PF17917">
    <property type="entry name" value="RT_RNaseH"/>
    <property type="match status" value="1"/>
</dbReference>
<keyword evidence="5" id="KW-0378">Hydrolase</keyword>
<keyword evidence="3" id="KW-0540">Nuclease</keyword>
<dbReference type="Pfam" id="PF00078">
    <property type="entry name" value="RVT_1"/>
    <property type="match status" value="2"/>
</dbReference>
<evidence type="ECO:0000256" key="2">
    <source>
        <dbReference type="ARBA" id="ARBA00022695"/>
    </source>
</evidence>
<feature type="compositionally biased region" description="Polar residues" evidence="7">
    <location>
        <begin position="244"/>
        <end position="257"/>
    </location>
</feature>
<evidence type="ECO:0000256" key="1">
    <source>
        <dbReference type="ARBA" id="ARBA00022679"/>
    </source>
</evidence>
<dbReference type="InterPro" id="IPR043502">
    <property type="entry name" value="DNA/RNA_pol_sf"/>
</dbReference>